<organism evidence="2 3">
    <name type="scientific">Pendulispora rubella</name>
    <dbReference type="NCBI Taxonomy" id="2741070"/>
    <lineage>
        <taxon>Bacteria</taxon>
        <taxon>Pseudomonadati</taxon>
        <taxon>Myxococcota</taxon>
        <taxon>Myxococcia</taxon>
        <taxon>Myxococcales</taxon>
        <taxon>Sorangiineae</taxon>
        <taxon>Pendulisporaceae</taxon>
        <taxon>Pendulispora</taxon>
    </lineage>
</organism>
<reference evidence="2" key="1">
    <citation type="submission" date="2021-12" db="EMBL/GenBank/DDBJ databases">
        <title>Discovery of the Pendulisporaceae a myxobacterial family with distinct sporulation behavior and unique specialized metabolism.</title>
        <authorList>
            <person name="Garcia R."/>
            <person name="Popoff A."/>
            <person name="Bader C.D."/>
            <person name="Loehr J."/>
            <person name="Walesch S."/>
            <person name="Walt C."/>
            <person name="Boldt J."/>
            <person name="Bunk B."/>
            <person name="Haeckl F.J.F.P.J."/>
            <person name="Gunesch A.P."/>
            <person name="Birkelbach J."/>
            <person name="Nuebel U."/>
            <person name="Pietschmann T."/>
            <person name="Bach T."/>
            <person name="Mueller R."/>
        </authorList>
    </citation>
    <scope>NUCLEOTIDE SEQUENCE</scope>
    <source>
        <strain evidence="2">MSr11367</strain>
    </source>
</reference>
<protein>
    <recommendedName>
        <fullName evidence="4">Outer membrane protein beta-barrel domain-containing protein</fullName>
    </recommendedName>
</protein>
<evidence type="ECO:0000313" key="3">
    <source>
        <dbReference type="Proteomes" id="UP001374803"/>
    </source>
</evidence>
<accession>A0ABZ2KUC3</accession>
<evidence type="ECO:0008006" key="4">
    <source>
        <dbReference type="Google" id="ProtNLM"/>
    </source>
</evidence>
<keyword evidence="1" id="KW-0732">Signal</keyword>
<feature type="signal peptide" evidence="1">
    <location>
        <begin position="1"/>
        <end position="27"/>
    </location>
</feature>
<dbReference type="Proteomes" id="UP001374803">
    <property type="component" value="Chromosome"/>
</dbReference>
<feature type="chain" id="PRO_5045624465" description="Outer membrane protein beta-barrel domain-containing protein" evidence="1">
    <location>
        <begin position="28"/>
        <end position="281"/>
    </location>
</feature>
<dbReference type="EMBL" id="CP089983">
    <property type="protein sequence ID" value="WXB02244.1"/>
    <property type="molecule type" value="Genomic_DNA"/>
</dbReference>
<gene>
    <name evidence="2" type="ORF">LVJ94_35675</name>
</gene>
<proteinExistence type="predicted"/>
<evidence type="ECO:0000313" key="2">
    <source>
        <dbReference type="EMBL" id="WXB02244.1"/>
    </source>
</evidence>
<evidence type="ECO:0000256" key="1">
    <source>
        <dbReference type="SAM" id="SignalP"/>
    </source>
</evidence>
<name>A0ABZ2KUC3_9BACT</name>
<keyword evidence="3" id="KW-1185">Reference proteome</keyword>
<dbReference type="RefSeq" id="WP_394831870.1">
    <property type="nucleotide sequence ID" value="NZ_CP089929.1"/>
</dbReference>
<sequence>MRALFARLAGVAALAGTLMASTGTAEAQEIQITGPLAGKPPVMDLRRYREGRFELAPTVSFTFLDEYRRTIFLGGRLQYNIKDWIGIGVWGAYGVGSITTDLTDQIDQKAKPRGSPLTSSNVTPGSFGDQVGKLEWIAAPQITLVPFRGKLAIFQKIFVDTDAYIHGGVAFVGLKERGDCGGGGGQPGCTEARSFDLASRTAIAPTFGLGLSFYMNKLMSLGFEYRAFPFSWNRGGFDSRGTGNNGEFPDDKVNSEDRTFKFNQMITIALGFHFPTSPKIR</sequence>